<evidence type="ECO:0000256" key="3">
    <source>
        <dbReference type="ARBA" id="ARBA00048267"/>
    </source>
</evidence>
<sequence>MKKKILIIDDSALMRRLVCDIINADGRFQADDYCKDGKAGYETLLKTQYDAVILDVNMPIMSGLELLQKLKDENIHVNIIMVSSTMNPGSEEVIKATQLGVFDYILKPSNFVEARGEVFRNKILDSLAKATYTDEKISSIAQVIEPQVEKKEKEVKERRPDKTITDQRTTGVYRVKERVIGNKLIALACSTGGPKALHSIIPYLSKHIDAPVVLVQHMPVGFTNLLAERLNKVSMVEVKEAEDGELIKNGHVYIAPGGFHIRVIPGSGNTHKIRLSQEPPQGGLRPYANFMYESLEDCNYDEITCVVLTGMGADGTKGIAHLKEKKNVYVIVQNKETCAVYGMPKAIVDAGLQDEIVPLGDVYQSITKNVGVR</sequence>
<keyword evidence="4 5" id="KW-0145">Chemotaxis</keyword>
<dbReference type="Pfam" id="PF00072">
    <property type="entry name" value="Response_reg"/>
    <property type="match status" value="1"/>
</dbReference>
<evidence type="ECO:0000256" key="2">
    <source>
        <dbReference type="ARBA" id="ARBA00024867"/>
    </source>
</evidence>
<evidence type="ECO:0000259" key="8">
    <source>
        <dbReference type="PROSITE" id="PS50122"/>
    </source>
</evidence>
<comment type="function">
    <text evidence="4">Involved in chemotaxis. Part of a chemotaxis signal transduction system that modulates chemotaxis in response to various stimuli. Catalyzes the demethylation of specific methylglutamate residues introduced into the chemoreceptors (methyl-accepting chemotaxis proteins or MCP) by CheR. Also mediates the irreversible deamidation of specific glutamine residues to glutamic acid.</text>
</comment>
<feature type="active site" evidence="4 5">
    <location>
        <position position="314"/>
    </location>
</feature>
<dbReference type="NCBIfam" id="NF001965">
    <property type="entry name" value="PRK00742.1"/>
    <property type="match status" value="1"/>
</dbReference>
<feature type="domain" description="Response regulatory" evidence="7">
    <location>
        <begin position="4"/>
        <end position="122"/>
    </location>
</feature>
<evidence type="ECO:0000259" key="7">
    <source>
        <dbReference type="PROSITE" id="PS50110"/>
    </source>
</evidence>
<dbReference type="InterPro" id="IPR011006">
    <property type="entry name" value="CheY-like_superfamily"/>
</dbReference>
<keyword evidence="10" id="KW-1185">Reference proteome</keyword>
<dbReference type="GO" id="GO:0008984">
    <property type="term" value="F:protein-glutamate methylesterase activity"/>
    <property type="evidence" value="ECO:0007669"/>
    <property type="project" value="UniProtKB-UniRule"/>
</dbReference>
<keyword evidence="4 6" id="KW-0597">Phosphoprotein</keyword>
<comment type="domain">
    <text evidence="4">Contains a C-terminal catalytic domain, and an N-terminal region which modulates catalytic activity.</text>
</comment>
<dbReference type="PROSITE" id="PS50110">
    <property type="entry name" value="RESPONSE_REGULATORY"/>
    <property type="match status" value="1"/>
</dbReference>
<dbReference type="GO" id="GO:0000156">
    <property type="term" value="F:phosphorelay response regulator activity"/>
    <property type="evidence" value="ECO:0007669"/>
    <property type="project" value="InterPro"/>
</dbReference>
<dbReference type="CDD" id="cd16432">
    <property type="entry name" value="CheB_Rec"/>
    <property type="match status" value="1"/>
</dbReference>
<comment type="similarity">
    <text evidence="4">Belongs to the CheB family.</text>
</comment>
<feature type="domain" description="CheB-type methylesterase" evidence="8">
    <location>
        <begin position="178"/>
        <end position="373"/>
    </location>
</feature>
<keyword evidence="9" id="KW-0489">Methyltransferase</keyword>
<organism evidence="9 10">
    <name type="scientific">Anaerosacchariphilus polymeriproducens</name>
    <dbReference type="NCBI Taxonomy" id="1812858"/>
    <lineage>
        <taxon>Bacteria</taxon>
        <taxon>Bacillati</taxon>
        <taxon>Bacillota</taxon>
        <taxon>Clostridia</taxon>
        <taxon>Lachnospirales</taxon>
        <taxon>Lachnospiraceae</taxon>
        <taxon>Anaerosacchariphilus</taxon>
    </lineage>
</organism>
<dbReference type="InterPro" id="IPR008248">
    <property type="entry name" value="CheB-like"/>
</dbReference>
<evidence type="ECO:0000256" key="6">
    <source>
        <dbReference type="PROSITE-ProRule" id="PRU00169"/>
    </source>
</evidence>
<comment type="subcellular location">
    <subcellularLocation>
        <location evidence="4">Cytoplasm</location>
    </subcellularLocation>
</comment>
<dbReference type="AlphaFoldDB" id="A0A371AS93"/>
<comment type="PTM">
    <text evidence="4">Phosphorylated by CheA. Phosphorylation of the N-terminal regulatory domain activates the methylesterase activity.</text>
</comment>
<dbReference type="InterPro" id="IPR000673">
    <property type="entry name" value="Sig_transdc_resp-reg_Me-estase"/>
</dbReference>
<dbReference type="Gene3D" id="3.40.50.180">
    <property type="entry name" value="Methylesterase CheB, C-terminal domain"/>
    <property type="match status" value="1"/>
</dbReference>
<feature type="modified residue" description="4-aspartylphosphate" evidence="4 6">
    <location>
        <position position="55"/>
    </location>
</feature>
<keyword evidence="9" id="KW-0808">Transferase</keyword>
<dbReference type="EC" id="3.1.1.61" evidence="4"/>
<dbReference type="GO" id="GO:0008168">
    <property type="term" value="F:methyltransferase activity"/>
    <property type="evidence" value="ECO:0007669"/>
    <property type="project" value="UniProtKB-KW"/>
</dbReference>
<dbReference type="Pfam" id="PF01339">
    <property type="entry name" value="CheB_methylest"/>
    <property type="match status" value="1"/>
</dbReference>
<dbReference type="InterPro" id="IPR035909">
    <property type="entry name" value="CheB_C"/>
</dbReference>
<dbReference type="PANTHER" id="PTHR42872:SF3">
    <property type="entry name" value="PROTEIN-GLUTAMATE METHYLESTERASE_PROTEIN-GLUTAMINE GLUTAMINASE 1"/>
    <property type="match status" value="1"/>
</dbReference>
<dbReference type="HAMAP" id="MF_00099">
    <property type="entry name" value="CheB_chemtxs"/>
    <property type="match status" value="1"/>
</dbReference>
<evidence type="ECO:0000256" key="1">
    <source>
        <dbReference type="ARBA" id="ARBA00022801"/>
    </source>
</evidence>
<evidence type="ECO:0000256" key="4">
    <source>
        <dbReference type="HAMAP-Rule" id="MF_00099"/>
    </source>
</evidence>
<dbReference type="PROSITE" id="PS50122">
    <property type="entry name" value="CHEB"/>
    <property type="match status" value="1"/>
</dbReference>
<dbReference type="EC" id="3.5.1.44" evidence="4"/>
<dbReference type="Proteomes" id="UP000255036">
    <property type="component" value="Unassembled WGS sequence"/>
</dbReference>
<dbReference type="OrthoDB" id="9793421at2"/>
<feature type="active site" evidence="4 5">
    <location>
        <position position="190"/>
    </location>
</feature>
<comment type="catalytic activity">
    <reaction evidence="3 4">
        <text>[protein]-L-glutamate 5-O-methyl ester + H2O = L-glutamyl-[protein] + methanol + H(+)</text>
        <dbReference type="Rhea" id="RHEA:23236"/>
        <dbReference type="Rhea" id="RHEA-COMP:10208"/>
        <dbReference type="Rhea" id="RHEA-COMP:10311"/>
        <dbReference type="ChEBI" id="CHEBI:15377"/>
        <dbReference type="ChEBI" id="CHEBI:15378"/>
        <dbReference type="ChEBI" id="CHEBI:17790"/>
        <dbReference type="ChEBI" id="CHEBI:29973"/>
        <dbReference type="ChEBI" id="CHEBI:82795"/>
        <dbReference type="EC" id="3.1.1.61"/>
    </reaction>
</comment>
<evidence type="ECO:0000256" key="5">
    <source>
        <dbReference type="PROSITE-ProRule" id="PRU00050"/>
    </source>
</evidence>
<dbReference type="SMART" id="SM00448">
    <property type="entry name" value="REC"/>
    <property type="match status" value="1"/>
</dbReference>
<accession>A0A371AS93</accession>
<dbReference type="GO" id="GO:0032259">
    <property type="term" value="P:methylation"/>
    <property type="evidence" value="ECO:0007669"/>
    <property type="project" value="UniProtKB-KW"/>
</dbReference>
<evidence type="ECO:0000313" key="10">
    <source>
        <dbReference type="Proteomes" id="UP000255036"/>
    </source>
</evidence>
<dbReference type="PIRSF" id="PIRSF000876">
    <property type="entry name" value="RR_chemtxs_CheB"/>
    <property type="match status" value="1"/>
</dbReference>
<comment type="function">
    <text evidence="2">May play the central regulatory role in sporulation. It may be an element of the effector pathway responsible for the activation of sporulation genes in response to nutritional stress. Spo0A may act in concert with spo0H (a sigma factor) to control the expression of some genes that are critical to the sporulation process.</text>
</comment>
<name>A0A371AS93_9FIRM</name>
<comment type="caution">
    <text evidence="9">The sequence shown here is derived from an EMBL/GenBank/DDBJ whole genome shotgun (WGS) entry which is preliminary data.</text>
</comment>
<dbReference type="GO" id="GO:0005737">
    <property type="term" value="C:cytoplasm"/>
    <property type="evidence" value="ECO:0007669"/>
    <property type="project" value="UniProtKB-SubCell"/>
</dbReference>
<comment type="catalytic activity">
    <reaction evidence="4">
        <text>L-glutaminyl-[protein] + H2O = L-glutamyl-[protein] + NH4(+)</text>
        <dbReference type="Rhea" id="RHEA:16441"/>
        <dbReference type="Rhea" id="RHEA-COMP:10207"/>
        <dbReference type="Rhea" id="RHEA-COMP:10208"/>
        <dbReference type="ChEBI" id="CHEBI:15377"/>
        <dbReference type="ChEBI" id="CHEBI:28938"/>
        <dbReference type="ChEBI" id="CHEBI:29973"/>
        <dbReference type="ChEBI" id="CHEBI:30011"/>
        <dbReference type="EC" id="3.5.1.44"/>
    </reaction>
</comment>
<gene>
    <name evidence="4" type="primary">cheB</name>
    <name evidence="9" type="ORF">DWV06_14045</name>
</gene>
<proteinExistence type="inferred from homology"/>
<dbReference type="InterPro" id="IPR001789">
    <property type="entry name" value="Sig_transdc_resp-reg_receiver"/>
</dbReference>
<dbReference type="SUPFAM" id="SSF52172">
    <property type="entry name" value="CheY-like"/>
    <property type="match status" value="1"/>
</dbReference>
<feature type="active site" evidence="4 5">
    <location>
        <position position="217"/>
    </location>
</feature>
<dbReference type="SUPFAM" id="SSF52738">
    <property type="entry name" value="Methylesterase CheB, C-terminal domain"/>
    <property type="match status" value="1"/>
</dbReference>
<dbReference type="RefSeq" id="WP_115482822.1">
    <property type="nucleotide sequence ID" value="NZ_QRCT01000049.1"/>
</dbReference>
<dbReference type="EMBL" id="QRCT01000049">
    <property type="protein sequence ID" value="RDU22412.1"/>
    <property type="molecule type" value="Genomic_DNA"/>
</dbReference>
<keyword evidence="4" id="KW-0963">Cytoplasm</keyword>
<dbReference type="PANTHER" id="PTHR42872">
    <property type="entry name" value="PROTEIN-GLUTAMATE METHYLESTERASE/PROTEIN-GLUTAMINE GLUTAMINASE"/>
    <property type="match status" value="1"/>
</dbReference>
<dbReference type="GO" id="GO:0050568">
    <property type="term" value="F:protein-glutamine glutaminase activity"/>
    <property type="evidence" value="ECO:0007669"/>
    <property type="project" value="UniProtKB-UniRule"/>
</dbReference>
<reference evidence="9 10" key="1">
    <citation type="submission" date="2018-07" db="EMBL/GenBank/DDBJ databases">
        <title>Anaerosacharophilus polymeroproducens gen. nov. sp. nov., an anaerobic bacterium isolated from salt field.</title>
        <authorList>
            <person name="Kim W."/>
            <person name="Yang S.-H."/>
            <person name="Oh J."/>
            <person name="Lee J.-H."/>
            <person name="Kwon K.K."/>
        </authorList>
    </citation>
    <scope>NUCLEOTIDE SEQUENCE [LARGE SCALE GENOMIC DNA]</scope>
    <source>
        <strain evidence="9 10">MCWD5</strain>
    </source>
</reference>
<dbReference type="Gene3D" id="3.40.50.2300">
    <property type="match status" value="1"/>
</dbReference>
<protein>
    <recommendedName>
        <fullName evidence="4">Protein-glutamate methylesterase/protein-glutamine glutaminase</fullName>
        <ecNumber evidence="4">3.1.1.61</ecNumber>
        <ecNumber evidence="4">3.5.1.44</ecNumber>
    </recommendedName>
</protein>
<dbReference type="GO" id="GO:0006935">
    <property type="term" value="P:chemotaxis"/>
    <property type="evidence" value="ECO:0007669"/>
    <property type="project" value="UniProtKB-UniRule"/>
</dbReference>
<keyword evidence="1 4" id="KW-0378">Hydrolase</keyword>
<evidence type="ECO:0000313" key="9">
    <source>
        <dbReference type="EMBL" id="RDU22412.1"/>
    </source>
</evidence>
<dbReference type="CDD" id="cd17541">
    <property type="entry name" value="REC_CheB-like"/>
    <property type="match status" value="1"/>
</dbReference>